<evidence type="ECO:0000313" key="6">
    <source>
        <dbReference type="Proteomes" id="UP001284601"/>
    </source>
</evidence>
<dbReference type="CDD" id="cd01392">
    <property type="entry name" value="HTH_LacI"/>
    <property type="match status" value="1"/>
</dbReference>
<dbReference type="Pfam" id="PF13377">
    <property type="entry name" value="Peripla_BP_3"/>
    <property type="match status" value="1"/>
</dbReference>
<dbReference type="PANTHER" id="PTHR30146">
    <property type="entry name" value="LACI-RELATED TRANSCRIPTIONAL REPRESSOR"/>
    <property type="match status" value="1"/>
</dbReference>
<dbReference type="SUPFAM" id="SSF53822">
    <property type="entry name" value="Periplasmic binding protein-like I"/>
    <property type="match status" value="1"/>
</dbReference>
<dbReference type="GO" id="GO:0003677">
    <property type="term" value="F:DNA binding"/>
    <property type="evidence" value="ECO:0007669"/>
    <property type="project" value="UniProtKB-KW"/>
</dbReference>
<evidence type="ECO:0000259" key="4">
    <source>
        <dbReference type="PROSITE" id="PS50932"/>
    </source>
</evidence>
<keyword evidence="2 5" id="KW-0238">DNA-binding</keyword>
<evidence type="ECO:0000313" key="5">
    <source>
        <dbReference type="EMBL" id="MDW5597395.1"/>
    </source>
</evidence>
<keyword evidence="1" id="KW-0805">Transcription regulation</keyword>
<proteinExistence type="predicted"/>
<dbReference type="PANTHER" id="PTHR30146:SF109">
    <property type="entry name" value="HTH-TYPE TRANSCRIPTIONAL REGULATOR GALS"/>
    <property type="match status" value="1"/>
</dbReference>
<dbReference type="Gene3D" id="3.40.50.2300">
    <property type="match status" value="2"/>
</dbReference>
<feature type="domain" description="HTH lacI-type" evidence="4">
    <location>
        <begin position="7"/>
        <end position="61"/>
    </location>
</feature>
<sequence>MEEKPEITIADVARAAGVSATTVSHALSGNRPVSSATVEKVRATAAALGYRPNPVAASLRTRRTQTVALVIPDITNPFYPMLARGLQDALAEANYHIFICNTDQDSELERELVADLVQRQVDGVVIAPFGLTPADVEATLGRGVWMVSLGPALDHPEVDVVEVDDAGGARQVAHHLTELGHRRIALIAGTARTGVEREKGFRAGLADAGVALDDALVVAGDWTQDGGAQALEQLLEQPDPPTAVFCANDLMAIGALSVATARGLRVPENLSIVGFDDVDAAARLTPSLTTVRNPAYAMGEKAGRLVLARLAGQRAGDPAHCLLPCSLVERQSTTRRS</sequence>
<dbReference type="PROSITE" id="PS00356">
    <property type="entry name" value="HTH_LACI_1"/>
    <property type="match status" value="1"/>
</dbReference>
<dbReference type="SUPFAM" id="SSF47413">
    <property type="entry name" value="lambda repressor-like DNA-binding domains"/>
    <property type="match status" value="1"/>
</dbReference>
<keyword evidence="3" id="KW-0804">Transcription</keyword>
<comment type="caution">
    <text evidence="5">The sequence shown here is derived from an EMBL/GenBank/DDBJ whole genome shotgun (WGS) entry which is preliminary data.</text>
</comment>
<dbReference type="EMBL" id="JAWSTH010000086">
    <property type="protein sequence ID" value="MDW5597395.1"/>
    <property type="molecule type" value="Genomic_DNA"/>
</dbReference>
<dbReference type="InterPro" id="IPR046335">
    <property type="entry name" value="LacI/GalR-like_sensor"/>
</dbReference>
<evidence type="ECO:0000256" key="1">
    <source>
        <dbReference type="ARBA" id="ARBA00023015"/>
    </source>
</evidence>
<dbReference type="InterPro" id="IPR010982">
    <property type="entry name" value="Lambda_DNA-bd_dom_sf"/>
</dbReference>
<dbReference type="SMART" id="SM00354">
    <property type="entry name" value="HTH_LACI"/>
    <property type="match status" value="1"/>
</dbReference>
<dbReference type="PROSITE" id="PS50932">
    <property type="entry name" value="HTH_LACI_2"/>
    <property type="match status" value="1"/>
</dbReference>
<reference evidence="5 6" key="2">
    <citation type="submission" date="2023-10" db="EMBL/GenBank/DDBJ databases">
        <authorList>
            <person name="Han X.F."/>
        </authorList>
    </citation>
    <scope>NUCLEOTIDE SEQUENCE [LARGE SCALE GENOMIC DNA]</scope>
    <source>
        <strain evidence="5 6">KCTC 39840</strain>
    </source>
</reference>
<organism evidence="5 6">
    <name type="scientific">Conexibacter stalactiti</name>
    <dbReference type="NCBI Taxonomy" id="1940611"/>
    <lineage>
        <taxon>Bacteria</taxon>
        <taxon>Bacillati</taxon>
        <taxon>Actinomycetota</taxon>
        <taxon>Thermoleophilia</taxon>
        <taxon>Solirubrobacterales</taxon>
        <taxon>Conexibacteraceae</taxon>
        <taxon>Conexibacter</taxon>
    </lineage>
</organism>
<protein>
    <submittedName>
        <fullName evidence="5">LacI family DNA-binding transcriptional regulator</fullName>
    </submittedName>
</protein>
<dbReference type="Proteomes" id="UP001284601">
    <property type="component" value="Unassembled WGS sequence"/>
</dbReference>
<dbReference type="InterPro" id="IPR028082">
    <property type="entry name" value="Peripla_BP_I"/>
</dbReference>
<keyword evidence="6" id="KW-1185">Reference proteome</keyword>
<evidence type="ECO:0000256" key="3">
    <source>
        <dbReference type="ARBA" id="ARBA00023163"/>
    </source>
</evidence>
<dbReference type="CDD" id="cd06267">
    <property type="entry name" value="PBP1_LacI_sugar_binding-like"/>
    <property type="match status" value="1"/>
</dbReference>
<accession>A0ABU4HY44</accession>
<dbReference type="RefSeq" id="WP_318599859.1">
    <property type="nucleotide sequence ID" value="NZ_JAWSTH010000086.1"/>
</dbReference>
<evidence type="ECO:0000256" key="2">
    <source>
        <dbReference type="ARBA" id="ARBA00023125"/>
    </source>
</evidence>
<dbReference type="Pfam" id="PF00356">
    <property type="entry name" value="LacI"/>
    <property type="match status" value="1"/>
</dbReference>
<dbReference type="InterPro" id="IPR000843">
    <property type="entry name" value="HTH_LacI"/>
</dbReference>
<gene>
    <name evidence="5" type="ORF">R7226_23810</name>
</gene>
<name>A0ABU4HY44_9ACTN</name>
<reference evidence="6" key="1">
    <citation type="submission" date="2023-07" db="EMBL/GenBank/DDBJ databases">
        <title>Conexibacter stalactiti sp. nov., isolated from stalactites in a lava cave and emended description of the genus Conexibacter.</title>
        <authorList>
            <person name="Lee S.D."/>
        </authorList>
    </citation>
    <scope>NUCLEOTIDE SEQUENCE [LARGE SCALE GENOMIC DNA]</scope>
    <source>
        <strain evidence="6">KCTC 39840</strain>
    </source>
</reference>
<dbReference type="Gene3D" id="1.10.260.40">
    <property type="entry name" value="lambda repressor-like DNA-binding domains"/>
    <property type="match status" value="1"/>
</dbReference>